<keyword evidence="3" id="KW-0804">Transcription</keyword>
<dbReference type="SUPFAM" id="SSF46785">
    <property type="entry name" value="Winged helix' DNA-binding domain"/>
    <property type="match status" value="1"/>
</dbReference>
<dbReference type="InterPro" id="IPR036388">
    <property type="entry name" value="WH-like_DNA-bd_sf"/>
</dbReference>
<name>A0ABP7ASZ6_9ACTN</name>
<evidence type="ECO:0000259" key="4">
    <source>
        <dbReference type="PROSITE" id="PS50995"/>
    </source>
</evidence>
<feature type="domain" description="HTH marR-type" evidence="4">
    <location>
        <begin position="1"/>
        <end position="141"/>
    </location>
</feature>
<organism evidence="5 6">
    <name type="scientific">Microlunatus ginsengisoli</name>
    <dbReference type="NCBI Taxonomy" id="363863"/>
    <lineage>
        <taxon>Bacteria</taxon>
        <taxon>Bacillati</taxon>
        <taxon>Actinomycetota</taxon>
        <taxon>Actinomycetes</taxon>
        <taxon>Propionibacteriales</taxon>
        <taxon>Propionibacteriaceae</taxon>
        <taxon>Microlunatus</taxon>
    </lineage>
</organism>
<dbReference type="InterPro" id="IPR036390">
    <property type="entry name" value="WH_DNA-bd_sf"/>
</dbReference>
<comment type="caution">
    <text evidence="5">The sequence shown here is derived from an EMBL/GenBank/DDBJ whole genome shotgun (WGS) entry which is preliminary data.</text>
</comment>
<accession>A0ABP7ASZ6</accession>
<dbReference type="InterPro" id="IPR011991">
    <property type="entry name" value="ArsR-like_HTH"/>
</dbReference>
<dbReference type="Pfam" id="PF01047">
    <property type="entry name" value="MarR"/>
    <property type="match status" value="1"/>
</dbReference>
<protein>
    <recommendedName>
        <fullName evidence="4">HTH marR-type domain-containing protein</fullName>
    </recommendedName>
</protein>
<evidence type="ECO:0000256" key="2">
    <source>
        <dbReference type="ARBA" id="ARBA00023125"/>
    </source>
</evidence>
<dbReference type="SMART" id="SM00347">
    <property type="entry name" value="HTH_MARR"/>
    <property type="match status" value="1"/>
</dbReference>
<gene>
    <name evidence="5" type="ORF">GCM10022236_48130</name>
</gene>
<reference evidence="6" key="1">
    <citation type="journal article" date="2019" name="Int. J. Syst. Evol. Microbiol.">
        <title>The Global Catalogue of Microorganisms (GCM) 10K type strain sequencing project: providing services to taxonomists for standard genome sequencing and annotation.</title>
        <authorList>
            <consortium name="The Broad Institute Genomics Platform"/>
            <consortium name="The Broad Institute Genome Sequencing Center for Infectious Disease"/>
            <person name="Wu L."/>
            <person name="Ma J."/>
        </authorList>
    </citation>
    <scope>NUCLEOTIDE SEQUENCE [LARGE SCALE GENOMIC DNA]</scope>
    <source>
        <strain evidence="6">JCM 16929</strain>
    </source>
</reference>
<keyword evidence="2" id="KW-0238">DNA-binding</keyword>
<dbReference type="PANTHER" id="PTHR33164">
    <property type="entry name" value="TRANSCRIPTIONAL REGULATOR, MARR FAMILY"/>
    <property type="match status" value="1"/>
</dbReference>
<dbReference type="InterPro" id="IPR000835">
    <property type="entry name" value="HTH_MarR-typ"/>
</dbReference>
<keyword evidence="6" id="KW-1185">Reference proteome</keyword>
<sequence>MDTLREDAADPAVDAVIGAIHSIGRLIRQGVTGSDLDPGSFWMLKTLAKQGPLRVTELAGHANLDTSTVSRHVTQLERAGFVGRTPDPDDRRAQLVELSDGGRDRLHSAMAQRRALLTAGLRDWPAEEVTEFARLLDRFVSDIDKTTSGENE</sequence>
<evidence type="ECO:0000256" key="3">
    <source>
        <dbReference type="ARBA" id="ARBA00023163"/>
    </source>
</evidence>
<evidence type="ECO:0000313" key="6">
    <source>
        <dbReference type="Proteomes" id="UP001501490"/>
    </source>
</evidence>
<keyword evidence="1" id="KW-0805">Transcription regulation</keyword>
<dbReference type="InterPro" id="IPR039422">
    <property type="entry name" value="MarR/SlyA-like"/>
</dbReference>
<dbReference type="PROSITE" id="PS50995">
    <property type="entry name" value="HTH_MARR_2"/>
    <property type="match status" value="1"/>
</dbReference>
<dbReference type="Proteomes" id="UP001501490">
    <property type="component" value="Unassembled WGS sequence"/>
</dbReference>
<dbReference type="InterPro" id="IPR023187">
    <property type="entry name" value="Tscrpt_reg_MarR-type_CS"/>
</dbReference>
<dbReference type="EMBL" id="BAABAB010000050">
    <property type="protein sequence ID" value="GAA3639945.1"/>
    <property type="molecule type" value="Genomic_DNA"/>
</dbReference>
<dbReference type="CDD" id="cd00090">
    <property type="entry name" value="HTH_ARSR"/>
    <property type="match status" value="1"/>
</dbReference>
<evidence type="ECO:0000256" key="1">
    <source>
        <dbReference type="ARBA" id="ARBA00023015"/>
    </source>
</evidence>
<proteinExistence type="predicted"/>
<evidence type="ECO:0000313" key="5">
    <source>
        <dbReference type="EMBL" id="GAA3639945.1"/>
    </source>
</evidence>
<dbReference type="PRINTS" id="PR00598">
    <property type="entry name" value="HTHMARR"/>
</dbReference>
<dbReference type="PROSITE" id="PS01117">
    <property type="entry name" value="HTH_MARR_1"/>
    <property type="match status" value="1"/>
</dbReference>
<dbReference type="PANTHER" id="PTHR33164:SF57">
    <property type="entry name" value="MARR-FAMILY TRANSCRIPTIONAL REGULATOR"/>
    <property type="match status" value="1"/>
</dbReference>
<dbReference type="Gene3D" id="1.10.10.10">
    <property type="entry name" value="Winged helix-like DNA-binding domain superfamily/Winged helix DNA-binding domain"/>
    <property type="match status" value="1"/>
</dbReference>